<keyword evidence="3" id="KW-0677">Repeat</keyword>
<evidence type="ECO:0000259" key="5">
    <source>
        <dbReference type="Pfam" id="PF23609"/>
    </source>
</evidence>
<comment type="caution">
    <text evidence="6">The sequence shown here is derived from an EMBL/GenBank/DDBJ whole genome shotgun (WGS) entry which is preliminary data.</text>
</comment>
<evidence type="ECO:0000313" key="6">
    <source>
        <dbReference type="EMBL" id="KAF6025699.1"/>
    </source>
</evidence>
<evidence type="ECO:0000256" key="1">
    <source>
        <dbReference type="ARBA" id="ARBA00005672"/>
    </source>
</evidence>
<dbReference type="Gene3D" id="2.130.10.10">
    <property type="entry name" value="YVTN repeat-like/Quinoprotein amine dehydrogenase"/>
    <property type="match status" value="1"/>
</dbReference>
<proteinExistence type="inferred from homology"/>
<dbReference type="PANTHER" id="PTHR14205">
    <property type="entry name" value="WD-REPEAT PROTEIN"/>
    <property type="match status" value="1"/>
</dbReference>
<evidence type="ECO:0000256" key="4">
    <source>
        <dbReference type="PROSITE-ProRule" id="PRU00221"/>
    </source>
</evidence>
<dbReference type="Pfam" id="PF00400">
    <property type="entry name" value="WD40"/>
    <property type="match status" value="1"/>
</dbReference>
<dbReference type="InterPro" id="IPR001680">
    <property type="entry name" value="WD40_rpt"/>
</dbReference>
<dbReference type="FunFam" id="2.130.10.10:FF:000732">
    <property type="entry name" value="EARP-interacting protein homolog"/>
    <property type="match status" value="1"/>
</dbReference>
<comment type="similarity">
    <text evidence="1">Belongs to the WD repeat EIPR1 family.</text>
</comment>
<feature type="domain" description="EIPR1-like beta-propeller" evidence="5">
    <location>
        <begin position="5"/>
        <end position="301"/>
    </location>
</feature>
<accession>A0A7J7JH83</accession>
<organism evidence="6 7">
    <name type="scientific">Bugula neritina</name>
    <name type="common">Brown bryozoan</name>
    <name type="synonym">Sertularia neritina</name>
    <dbReference type="NCBI Taxonomy" id="10212"/>
    <lineage>
        <taxon>Eukaryota</taxon>
        <taxon>Metazoa</taxon>
        <taxon>Spiralia</taxon>
        <taxon>Lophotrochozoa</taxon>
        <taxon>Bryozoa</taxon>
        <taxon>Gymnolaemata</taxon>
        <taxon>Cheilostomatida</taxon>
        <taxon>Flustrina</taxon>
        <taxon>Buguloidea</taxon>
        <taxon>Bugulidae</taxon>
        <taxon>Bugula</taxon>
    </lineage>
</organism>
<dbReference type="EMBL" id="VXIV02002437">
    <property type="protein sequence ID" value="KAF6025699.1"/>
    <property type="molecule type" value="Genomic_DNA"/>
</dbReference>
<dbReference type="SUPFAM" id="SSF50978">
    <property type="entry name" value="WD40 repeat-like"/>
    <property type="match status" value="1"/>
</dbReference>
<keyword evidence="2 4" id="KW-0853">WD repeat</keyword>
<feature type="repeat" description="WD" evidence="4">
    <location>
        <begin position="226"/>
        <end position="268"/>
    </location>
</feature>
<evidence type="ECO:0000256" key="3">
    <source>
        <dbReference type="ARBA" id="ARBA00022737"/>
    </source>
</evidence>
<dbReference type="InterPro" id="IPR015943">
    <property type="entry name" value="WD40/YVTN_repeat-like_dom_sf"/>
</dbReference>
<dbReference type="PANTHER" id="PTHR14205:SF15">
    <property type="entry name" value="EARP AND GARP COMPLEX-INTERACTING PROTEIN 1"/>
    <property type="match status" value="1"/>
</dbReference>
<dbReference type="SMART" id="SM00320">
    <property type="entry name" value="WD40"/>
    <property type="match status" value="6"/>
</dbReference>
<gene>
    <name evidence="6" type="ORF">EB796_015950</name>
</gene>
<dbReference type="InterPro" id="IPR040323">
    <property type="entry name" value="EIPR1"/>
</dbReference>
<dbReference type="InterPro" id="IPR036322">
    <property type="entry name" value="WD40_repeat_dom_sf"/>
</dbReference>
<dbReference type="Pfam" id="PF23609">
    <property type="entry name" value="Beta-prop_EIPR1"/>
    <property type="match status" value="1"/>
</dbReference>
<sequence length="393" mass="44558">MADPSSIIYGLETRARALSAQSANESESVRFLVGTQSFHGANEKGEDNQIHLVEYDEERNTTQRNIFTHSVGEVWHLAASPTNPLMFSTCYNKICGAKADMRATLWKLPFEDENQDLLDDSSIQDLVKLADLGTDQHGDIKCVMFSPSDRANELVTLGDMSFYLWDIDSGGKAEVKSQCALEVKGHPKFTSARWDPHHRCSQIATTNDCCIRGWDLRSMKQIYTIDNAHGQLVRDMDFNPNRQYIIATCGDDCRTKFWDLRSSDKPLKILDDHSHWVWSVRFNHFHDQLVLTASSDSRVVLNSVPSLSSEPYGKLVDDIDDEEGDGDLENNISSTRVEQVLPDSIVQVFEEHEDSVYSVEWSDSDPWVFASLSYDGRLVVNHVPRSEKYKILL</sequence>
<reference evidence="6" key="1">
    <citation type="submission" date="2020-06" db="EMBL/GenBank/DDBJ databases">
        <title>Draft genome of Bugula neritina, a colonial animal packing powerful symbionts and potential medicines.</title>
        <authorList>
            <person name="Rayko M."/>
        </authorList>
    </citation>
    <scope>NUCLEOTIDE SEQUENCE [LARGE SCALE GENOMIC DNA]</scope>
    <source>
        <strain evidence="6">Kwan_BN1</strain>
    </source>
</reference>
<protein>
    <submittedName>
        <fullName evidence="6">TSSC1</fullName>
    </submittedName>
</protein>
<dbReference type="PROSITE" id="PS00678">
    <property type="entry name" value="WD_REPEATS_1"/>
    <property type="match status" value="1"/>
</dbReference>
<keyword evidence="7" id="KW-1185">Reference proteome</keyword>
<dbReference type="InterPro" id="IPR019775">
    <property type="entry name" value="WD40_repeat_CS"/>
</dbReference>
<evidence type="ECO:0000313" key="7">
    <source>
        <dbReference type="Proteomes" id="UP000593567"/>
    </source>
</evidence>
<dbReference type="OrthoDB" id="196957at2759"/>
<dbReference type="InterPro" id="IPR059104">
    <property type="entry name" value="Beta-prop_EIPR1-like"/>
</dbReference>
<dbReference type="PROSITE" id="PS50082">
    <property type="entry name" value="WD_REPEATS_2"/>
    <property type="match status" value="1"/>
</dbReference>
<name>A0A7J7JH83_BUGNE</name>
<dbReference type="Proteomes" id="UP000593567">
    <property type="component" value="Unassembled WGS sequence"/>
</dbReference>
<dbReference type="GO" id="GO:0016567">
    <property type="term" value="P:protein ubiquitination"/>
    <property type="evidence" value="ECO:0007669"/>
    <property type="project" value="TreeGrafter"/>
</dbReference>
<dbReference type="AlphaFoldDB" id="A0A7J7JH83"/>
<evidence type="ECO:0000256" key="2">
    <source>
        <dbReference type="ARBA" id="ARBA00022574"/>
    </source>
</evidence>